<protein>
    <recommendedName>
        <fullName evidence="1">Replication protein A 70 kDa DNA-binding subunit B/D first OB fold domain-containing protein</fullName>
    </recommendedName>
</protein>
<comment type="caution">
    <text evidence="2">The sequence shown here is derived from an EMBL/GenBank/DDBJ whole genome shotgun (WGS) entry which is preliminary data.</text>
</comment>
<dbReference type="Proteomes" id="UP001164776">
    <property type="component" value="Unassembled WGS sequence"/>
</dbReference>
<dbReference type="InterPro" id="IPR012340">
    <property type="entry name" value="NA-bd_OB-fold"/>
</dbReference>
<dbReference type="PANTHER" id="PTHR47165:SF4">
    <property type="entry name" value="OS03G0429900 PROTEIN"/>
    <property type="match status" value="1"/>
</dbReference>
<gene>
    <name evidence="2" type="ORF">BS78_K290600</name>
</gene>
<name>A0A9W7X864_9POAL</name>
<dbReference type="InterPro" id="IPR003871">
    <property type="entry name" value="RFA1B/D_OB_1st"/>
</dbReference>
<dbReference type="Gene3D" id="2.40.50.140">
    <property type="entry name" value="Nucleic acid-binding proteins"/>
    <property type="match status" value="1"/>
</dbReference>
<sequence>MIIKTLSEVRPGKELWNMKARITRIWDAILVSTEEKLSLDMVLIDHQGTMIHGVINKVYMEKFRPLIKKVINIDVENDKAVIFLPTTTLNKIKDTKDIPKYSFNFCSTDMLFKIINLDMYLSGKITHK</sequence>
<dbReference type="OrthoDB" id="671853at2759"/>
<keyword evidence="3" id="KW-1185">Reference proteome</keyword>
<organism evidence="2 3">
    <name type="scientific">Paspalum vaginatum</name>
    <name type="common">seashore paspalum</name>
    <dbReference type="NCBI Taxonomy" id="158149"/>
    <lineage>
        <taxon>Eukaryota</taxon>
        <taxon>Viridiplantae</taxon>
        <taxon>Streptophyta</taxon>
        <taxon>Embryophyta</taxon>
        <taxon>Tracheophyta</taxon>
        <taxon>Spermatophyta</taxon>
        <taxon>Magnoliopsida</taxon>
        <taxon>Liliopsida</taxon>
        <taxon>Poales</taxon>
        <taxon>Poaceae</taxon>
        <taxon>PACMAD clade</taxon>
        <taxon>Panicoideae</taxon>
        <taxon>Andropogonodae</taxon>
        <taxon>Paspaleae</taxon>
        <taxon>Paspalinae</taxon>
        <taxon>Paspalum</taxon>
    </lineage>
</organism>
<dbReference type="AlphaFoldDB" id="A0A9W7X864"/>
<reference evidence="2 3" key="1">
    <citation type="submission" date="2022-10" db="EMBL/GenBank/DDBJ databases">
        <title>WGS assembly of Paspalum vaginatum 540-79.</title>
        <authorList>
            <person name="Sun G."/>
            <person name="Wase N."/>
            <person name="Shu S."/>
            <person name="Jenkins J."/>
            <person name="Zhou B."/>
            <person name="Torres-Rodriguez J."/>
            <person name="Chen C."/>
            <person name="Sandor L."/>
            <person name="Plott C."/>
            <person name="Yoshinga Y."/>
            <person name="Daum C."/>
            <person name="Qi P."/>
            <person name="Barry K."/>
            <person name="Lipzen A."/>
            <person name="Berry L."/>
            <person name="Pedersen C."/>
            <person name="Gottilla T."/>
            <person name="Foltz A."/>
            <person name="Yu H."/>
            <person name="O'Malley R."/>
            <person name="Zhang C."/>
            <person name="Devos K."/>
            <person name="Sigmon B."/>
            <person name="Yu B."/>
            <person name="Obata T."/>
            <person name="Schmutz J."/>
            <person name="Schnable J."/>
        </authorList>
    </citation>
    <scope>NUCLEOTIDE SEQUENCE [LARGE SCALE GENOMIC DNA]</scope>
    <source>
        <strain evidence="3">cv. 540-79</strain>
    </source>
</reference>
<evidence type="ECO:0000313" key="2">
    <source>
        <dbReference type="EMBL" id="KAJ1255103.1"/>
    </source>
</evidence>
<proteinExistence type="predicted"/>
<dbReference type="EMBL" id="MU629814">
    <property type="protein sequence ID" value="KAJ1255103.1"/>
    <property type="molecule type" value="Genomic_DNA"/>
</dbReference>
<dbReference type="SUPFAM" id="SSF50249">
    <property type="entry name" value="Nucleic acid-binding proteins"/>
    <property type="match status" value="1"/>
</dbReference>
<feature type="domain" description="Replication protein A 70 kDa DNA-binding subunit B/D first OB fold" evidence="1">
    <location>
        <begin position="5"/>
        <end position="72"/>
    </location>
</feature>
<evidence type="ECO:0000313" key="3">
    <source>
        <dbReference type="Proteomes" id="UP001164776"/>
    </source>
</evidence>
<evidence type="ECO:0000259" key="1">
    <source>
        <dbReference type="Pfam" id="PF02721"/>
    </source>
</evidence>
<dbReference type="Pfam" id="PF02721">
    <property type="entry name" value="DUF223"/>
    <property type="match status" value="1"/>
</dbReference>
<accession>A0A9W7X864</accession>
<dbReference type="PANTHER" id="PTHR47165">
    <property type="entry name" value="OS03G0429900 PROTEIN"/>
    <property type="match status" value="1"/>
</dbReference>